<accession>A0AAN8X933</accession>
<evidence type="ECO:0008006" key="4">
    <source>
        <dbReference type="Google" id="ProtNLM"/>
    </source>
</evidence>
<evidence type="ECO:0000313" key="3">
    <source>
        <dbReference type="Proteomes" id="UP001381693"/>
    </source>
</evidence>
<dbReference type="Proteomes" id="UP001381693">
    <property type="component" value="Unassembled WGS sequence"/>
</dbReference>
<gene>
    <name evidence="2" type="ORF">SK128_016682</name>
</gene>
<feature type="non-terminal residue" evidence="2">
    <location>
        <position position="120"/>
    </location>
</feature>
<keyword evidence="3" id="KW-1185">Reference proteome</keyword>
<protein>
    <recommendedName>
        <fullName evidence="4">Secreted protein</fullName>
    </recommendedName>
</protein>
<sequence>MTKGVWLTLMIAVVATRAGVSAQEADAEDTGGEQSAKRQQVPLPILEQQNREKFLFGSYSTTTYTNYVLTTSTVFYSCLVQSASQSVCIGRNRPSSKRMIRDAPHLKSVKKLAEDDKAIT</sequence>
<proteinExistence type="predicted"/>
<evidence type="ECO:0000256" key="1">
    <source>
        <dbReference type="SAM" id="SignalP"/>
    </source>
</evidence>
<comment type="caution">
    <text evidence="2">The sequence shown here is derived from an EMBL/GenBank/DDBJ whole genome shotgun (WGS) entry which is preliminary data.</text>
</comment>
<keyword evidence="1" id="KW-0732">Signal</keyword>
<organism evidence="2 3">
    <name type="scientific">Halocaridina rubra</name>
    <name type="common">Hawaiian red shrimp</name>
    <dbReference type="NCBI Taxonomy" id="373956"/>
    <lineage>
        <taxon>Eukaryota</taxon>
        <taxon>Metazoa</taxon>
        <taxon>Ecdysozoa</taxon>
        <taxon>Arthropoda</taxon>
        <taxon>Crustacea</taxon>
        <taxon>Multicrustacea</taxon>
        <taxon>Malacostraca</taxon>
        <taxon>Eumalacostraca</taxon>
        <taxon>Eucarida</taxon>
        <taxon>Decapoda</taxon>
        <taxon>Pleocyemata</taxon>
        <taxon>Caridea</taxon>
        <taxon>Atyoidea</taxon>
        <taxon>Atyidae</taxon>
        <taxon>Halocaridina</taxon>
    </lineage>
</organism>
<dbReference type="EMBL" id="JAXCGZ010009798">
    <property type="protein sequence ID" value="KAK7076183.1"/>
    <property type="molecule type" value="Genomic_DNA"/>
</dbReference>
<name>A0AAN8X933_HALRR</name>
<feature type="chain" id="PRO_5042864841" description="Secreted protein" evidence="1">
    <location>
        <begin position="23"/>
        <end position="120"/>
    </location>
</feature>
<evidence type="ECO:0000313" key="2">
    <source>
        <dbReference type="EMBL" id="KAK7076183.1"/>
    </source>
</evidence>
<dbReference type="AlphaFoldDB" id="A0AAN8X933"/>
<reference evidence="2 3" key="1">
    <citation type="submission" date="2023-11" db="EMBL/GenBank/DDBJ databases">
        <title>Halocaridina rubra genome assembly.</title>
        <authorList>
            <person name="Smith C."/>
        </authorList>
    </citation>
    <scope>NUCLEOTIDE SEQUENCE [LARGE SCALE GENOMIC DNA]</scope>
    <source>
        <strain evidence="2">EP-1</strain>
        <tissue evidence="2">Whole</tissue>
    </source>
</reference>
<feature type="signal peptide" evidence="1">
    <location>
        <begin position="1"/>
        <end position="22"/>
    </location>
</feature>